<dbReference type="PROSITE" id="PS50003">
    <property type="entry name" value="PH_DOMAIN"/>
    <property type="match status" value="1"/>
</dbReference>
<protein>
    <recommendedName>
        <fullName evidence="7">DDHD domain-containing protein</fullName>
    </recommendedName>
</protein>
<gene>
    <name evidence="5" type="ORF">BN9_064730</name>
</gene>
<feature type="domain" description="DDHD" evidence="4">
    <location>
        <begin position="464"/>
        <end position="612"/>
    </location>
</feature>
<dbReference type="GO" id="GO:0005737">
    <property type="term" value="C:cytoplasm"/>
    <property type="evidence" value="ECO:0007669"/>
    <property type="project" value="TreeGrafter"/>
</dbReference>
<evidence type="ECO:0000259" key="2">
    <source>
        <dbReference type="PROSITE" id="PS50003"/>
    </source>
</evidence>
<accession>A0A024GFP4</accession>
<dbReference type="InterPro" id="IPR036871">
    <property type="entry name" value="PX_dom_sf"/>
</dbReference>
<dbReference type="Pfam" id="PF00787">
    <property type="entry name" value="PX"/>
    <property type="match status" value="1"/>
</dbReference>
<dbReference type="PANTHER" id="PTHR23509:SF10">
    <property type="entry name" value="LD21067P"/>
    <property type="match status" value="1"/>
</dbReference>
<evidence type="ECO:0000256" key="1">
    <source>
        <dbReference type="SAM" id="MobiDB-lite"/>
    </source>
</evidence>
<dbReference type="InterPro" id="IPR001849">
    <property type="entry name" value="PH_domain"/>
</dbReference>
<dbReference type="OrthoDB" id="69269at2759"/>
<comment type="caution">
    <text evidence="5">The sequence shown here is derived from an EMBL/GenBank/DDBJ whole genome shotgun (WGS) entry which is preliminary data.</text>
</comment>
<dbReference type="PROSITE" id="PS50195">
    <property type="entry name" value="PX"/>
    <property type="match status" value="1"/>
</dbReference>
<dbReference type="SMART" id="SM01127">
    <property type="entry name" value="DDHD"/>
    <property type="match status" value="1"/>
</dbReference>
<dbReference type="Pfam" id="PF02862">
    <property type="entry name" value="DDHD"/>
    <property type="match status" value="2"/>
</dbReference>
<dbReference type="GO" id="GO:0035091">
    <property type="term" value="F:phosphatidylinositol binding"/>
    <property type="evidence" value="ECO:0007669"/>
    <property type="project" value="InterPro"/>
</dbReference>
<dbReference type="GO" id="GO:0004620">
    <property type="term" value="F:phospholipase activity"/>
    <property type="evidence" value="ECO:0007669"/>
    <property type="project" value="TreeGrafter"/>
</dbReference>
<feature type="region of interest" description="Disordered" evidence="1">
    <location>
        <begin position="263"/>
        <end position="284"/>
    </location>
</feature>
<feature type="domain" description="PX" evidence="3">
    <location>
        <begin position="929"/>
        <end position="1043"/>
    </location>
</feature>
<reference evidence="5 6" key="1">
    <citation type="submission" date="2012-05" db="EMBL/GenBank/DDBJ databases">
        <title>Recombination and specialization in a pathogen metapopulation.</title>
        <authorList>
            <person name="Gardiner A."/>
            <person name="Kemen E."/>
            <person name="Schultz-Larsen T."/>
            <person name="MacLean D."/>
            <person name="Van Oosterhout C."/>
            <person name="Jones J.D.G."/>
        </authorList>
    </citation>
    <scope>NUCLEOTIDE SEQUENCE [LARGE SCALE GENOMIC DNA]</scope>
    <source>
        <strain evidence="5 6">Ac Nc2</strain>
    </source>
</reference>
<dbReference type="SMART" id="SM00233">
    <property type="entry name" value="PH"/>
    <property type="match status" value="2"/>
</dbReference>
<dbReference type="AlphaFoldDB" id="A0A024GFP4"/>
<dbReference type="InParanoid" id="A0A024GFP4"/>
<dbReference type="STRING" id="65357.A0A024GFP4"/>
<dbReference type="CDD" id="cd06093">
    <property type="entry name" value="PX_domain"/>
    <property type="match status" value="1"/>
</dbReference>
<dbReference type="GO" id="GO:0046872">
    <property type="term" value="F:metal ion binding"/>
    <property type="evidence" value="ECO:0007669"/>
    <property type="project" value="InterPro"/>
</dbReference>
<sequence length="1064" mass="121280">MTALASKPILSMDCGDALCHAKSSDVSPEIVFPAKYAKKFQASMMEIINMSKQQFEMFPTESSDLTSSIAVHTDIVLSNITKLKKSGHLLNQLVSQLQQRVDVGTHDSGDIDVDGVTKRMEEDDVEEFVVARLDDTRAADRSDFQDVVPVKGKQAAKALNDEVTKRILFVLNDDSEFERFKDHALRFGSGNEEAPQFHSYLSNVLPIEELGPIILDFARLLPNDEQRLPLLTTHFSFLTRQRGRNQDDTRYFTRRCSTAHLSRSTRSMSVDSEESDSEDDNIDEFPSTLRLSTINHLMFIIHGIGQHVDFQEGEFKSWNGQSGLDGGSHTFRELFQGTLDSTFREIPLALEMQSIEWHEDLHGPTGVDNVFDLICPEGSSSIREFNKDTLMDVLYYLSPRYGQLIINSVTKQLNRKYQIFLDEHPGWEGHVSIFAHSLGSVIAYDILSHQSGGDSKKGLNFPPLNFIVENFFAAGSPVPVMILSRGELDIEQGHFTAGINMPRCNRYFNIFHPIDPIAYRVEPLIKKEMHKKPPVQLLNAAAVRKIGFVKLQEMWELITAPAHGFPFPRIDFVMRRRVRENLMMEYAFATASHSSYWFSEDVVMFTIMQMCRPVIDKLRRYLSAQMPLPELFRNHIELTPHANVYLSGTALIRDQCTGFSYERVVMMTHDRLFLLQHLSNVVCRRRWRHHFTSIEEAVIGDDPFTLKIRFCKRNTHGSQVAVSDTSKSPTGQMETSFCTSMDSSETLTLRASSSTTRDEWIAAINGVTETHKDARADHRTRKHESLITLPSDKCVDYFGAMKVGSLQEKAPKGWYEGWTNRWIVLKDTSITAYDEAPKDITNSQCDLRKTRMFSYETGHLFRILSKNGTLLEMRVRGQAAFNRWLDAFAQVHSCVIFRHKDRLERSLSAQFSLTEDTEHNGSEFGDVSRIQTRIDGYQLSLDINGMQYAVFVIQVAVSTSAIKVVHRRHSEFKKLHQSLRKLLPNGQLPPLPDSRVWNKLEPNYLKDKVVRLHGYLNQICRSCLNLQTQPIILSFLELVIDSDQADAPRDVLSDSPKSKAELVE</sequence>
<dbReference type="InterPro" id="IPR001683">
    <property type="entry name" value="PX_dom"/>
</dbReference>
<dbReference type="PROSITE" id="PS51043">
    <property type="entry name" value="DDHD"/>
    <property type="match status" value="1"/>
</dbReference>
<dbReference type="Gene3D" id="3.30.1520.10">
    <property type="entry name" value="Phox-like domain"/>
    <property type="match status" value="1"/>
</dbReference>
<dbReference type="InterPro" id="IPR057634">
    <property type="entry name" value="PAH_ZNF598/HEL2"/>
</dbReference>
<dbReference type="InterPro" id="IPR058055">
    <property type="entry name" value="PA-PLA1"/>
</dbReference>
<dbReference type="Proteomes" id="UP000053237">
    <property type="component" value="Unassembled WGS sequence"/>
</dbReference>
<organism evidence="5 6">
    <name type="scientific">Albugo candida</name>
    <dbReference type="NCBI Taxonomy" id="65357"/>
    <lineage>
        <taxon>Eukaryota</taxon>
        <taxon>Sar</taxon>
        <taxon>Stramenopiles</taxon>
        <taxon>Oomycota</taxon>
        <taxon>Peronosporomycetes</taxon>
        <taxon>Albuginales</taxon>
        <taxon>Albuginaceae</taxon>
        <taxon>Albugo</taxon>
    </lineage>
</organism>
<dbReference type="InterPro" id="IPR004177">
    <property type="entry name" value="DDHD_dom"/>
</dbReference>
<dbReference type="PANTHER" id="PTHR23509">
    <property type="entry name" value="PA-PL1 PHOSPHOLIPASE FAMILY"/>
    <property type="match status" value="1"/>
</dbReference>
<keyword evidence="6" id="KW-1185">Reference proteome</keyword>
<dbReference type="SUPFAM" id="SSF50729">
    <property type="entry name" value="PH domain-like"/>
    <property type="match status" value="1"/>
</dbReference>
<dbReference type="Pfam" id="PF23202">
    <property type="entry name" value="PAH_ZNF598"/>
    <property type="match status" value="1"/>
</dbReference>
<proteinExistence type="predicted"/>
<dbReference type="EMBL" id="CAIX01000101">
    <property type="protein sequence ID" value="CCI45576.1"/>
    <property type="molecule type" value="Genomic_DNA"/>
</dbReference>
<dbReference type="SUPFAM" id="SSF64268">
    <property type="entry name" value="PX domain"/>
    <property type="match status" value="1"/>
</dbReference>
<evidence type="ECO:0000313" key="6">
    <source>
        <dbReference type="Proteomes" id="UP000053237"/>
    </source>
</evidence>
<feature type="compositionally biased region" description="Acidic residues" evidence="1">
    <location>
        <begin position="271"/>
        <end position="283"/>
    </location>
</feature>
<evidence type="ECO:0000259" key="3">
    <source>
        <dbReference type="PROSITE" id="PS50195"/>
    </source>
</evidence>
<dbReference type="SMART" id="SM00312">
    <property type="entry name" value="PX"/>
    <property type="match status" value="1"/>
</dbReference>
<evidence type="ECO:0000313" key="5">
    <source>
        <dbReference type="EMBL" id="CCI45576.1"/>
    </source>
</evidence>
<evidence type="ECO:0000259" key="4">
    <source>
        <dbReference type="PROSITE" id="PS51043"/>
    </source>
</evidence>
<evidence type="ECO:0008006" key="7">
    <source>
        <dbReference type="Google" id="ProtNLM"/>
    </source>
</evidence>
<feature type="domain" description="PH" evidence="2">
    <location>
        <begin position="799"/>
        <end position="893"/>
    </location>
</feature>
<name>A0A024GFP4_9STRA</name>